<keyword evidence="4" id="KW-1185">Reference proteome</keyword>
<comment type="caution">
    <text evidence="3">The sequence shown here is derived from an EMBL/GenBank/DDBJ whole genome shotgun (WGS) entry which is preliminary data.</text>
</comment>
<evidence type="ECO:0000256" key="1">
    <source>
        <dbReference type="SAM" id="MobiDB-lite"/>
    </source>
</evidence>
<evidence type="ECO:0000259" key="2">
    <source>
        <dbReference type="Pfam" id="PF15961"/>
    </source>
</evidence>
<dbReference type="InterPro" id="IPR031885">
    <property type="entry name" value="DUF4764"/>
</dbReference>
<feature type="region of interest" description="Disordered" evidence="1">
    <location>
        <begin position="1"/>
        <end position="36"/>
    </location>
</feature>
<dbReference type="EMBL" id="CAJPIN010021340">
    <property type="protein sequence ID" value="CAG2062625.1"/>
    <property type="molecule type" value="Genomic_DNA"/>
</dbReference>
<accession>A0ABN7P423</accession>
<dbReference type="Pfam" id="PF15961">
    <property type="entry name" value="DUF4764"/>
    <property type="match status" value="1"/>
</dbReference>
<feature type="region of interest" description="Disordered" evidence="1">
    <location>
        <begin position="123"/>
        <end position="145"/>
    </location>
</feature>
<evidence type="ECO:0000313" key="3">
    <source>
        <dbReference type="EMBL" id="CAG2062625.1"/>
    </source>
</evidence>
<evidence type="ECO:0000313" key="4">
    <source>
        <dbReference type="Proteomes" id="UP001153148"/>
    </source>
</evidence>
<feature type="region of interest" description="Disordered" evidence="1">
    <location>
        <begin position="51"/>
        <end position="82"/>
    </location>
</feature>
<gene>
    <name evidence="3" type="ORF">TPAB3V08_LOCUS9575</name>
</gene>
<dbReference type="Proteomes" id="UP001153148">
    <property type="component" value="Unassembled WGS sequence"/>
</dbReference>
<feature type="domain" description="DUF4764" evidence="2">
    <location>
        <begin position="14"/>
        <end position="75"/>
    </location>
</feature>
<sequence length="145" mass="16233">MDLDEDGMLNDSTKDERKKLLPRTRSGRLSRPPRHMVKDYKRLHHLDFADADLDDSDGGYSDYQVSEPEEGEPEKAESKEELLEEPNLYKMVAFGGKATGVNPFNIVNSAFKEDCISCNNCSSMSSDGEKAKAGELNSVLSRVRE</sequence>
<reference evidence="3" key="1">
    <citation type="submission" date="2021-03" db="EMBL/GenBank/DDBJ databases">
        <authorList>
            <person name="Tran Van P."/>
        </authorList>
    </citation>
    <scope>NUCLEOTIDE SEQUENCE</scope>
</reference>
<proteinExistence type="predicted"/>
<organism evidence="3 4">
    <name type="scientific">Timema podura</name>
    <name type="common">Walking stick</name>
    <dbReference type="NCBI Taxonomy" id="61482"/>
    <lineage>
        <taxon>Eukaryota</taxon>
        <taxon>Metazoa</taxon>
        <taxon>Ecdysozoa</taxon>
        <taxon>Arthropoda</taxon>
        <taxon>Hexapoda</taxon>
        <taxon>Insecta</taxon>
        <taxon>Pterygota</taxon>
        <taxon>Neoptera</taxon>
        <taxon>Polyneoptera</taxon>
        <taxon>Phasmatodea</taxon>
        <taxon>Timematodea</taxon>
        <taxon>Timematoidea</taxon>
        <taxon>Timematidae</taxon>
        <taxon>Timema</taxon>
    </lineage>
</organism>
<dbReference type="InterPro" id="IPR039946">
    <property type="entry name" value="ZN839"/>
</dbReference>
<dbReference type="PANTHER" id="PTHR16116:SF5">
    <property type="entry name" value="ZINC FINGER PROTEIN 839"/>
    <property type="match status" value="1"/>
</dbReference>
<dbReference type="PANTHER" id="PTHR16116">
    <property type="entry name" value="ZINC FINGER PROTEIN 839"/>
    <property type="match status" value="1"/>
</dbReference>
<name>A0ABN7P423_TIMPD</name>
<feature type="non-terminal residue" evidence="3">
    <location>
        <position position="145"/>
    </location>
</feature>
<protein>
    <recommendedName>
        <fullName evidence="2">DUF4764 domain-containing protein</fullName>
    </recommendedName>
</protein>
<feature type="compositionally biased region" description="Basic residues" evidence="1">
    <location>
        <begin position="20"/>
        <end position="35"/>
    </location>
</feature>